<gene>
    <name evidence="1" type="ORF">EHJ13_14270</name>
</gene>
<evidence type="ECO:0000313" key="1">
    <source>
        <dbReference type="EMBL" id="NCH88595.1"/>
    </source>
</evidence>
<evidence type="ECO:0000313" key="2">
    <source>
        <dbReference type="Proteomes" id="UP000778262"/>
    </source>
</evidence>
<organism evidence="1 2">
    <name type="scientific">Cronobacter dublinensis</name>
    <dbReference type="NCBI Taxonomy" id="413497"/>
    <lineage>
        <taxon>Bacteria</taxon>
        <taxon>Pseudomonadati</taxon>
        <taxon>Pseudomonadota</taxon>
        <taxon>Gammaproteobacteria</taxon>
        <taxon>Enterobacterales</taxon>
        <taxon>Enterobacteriaceae</taxon>
        <taxon>Cronobacter</taxon>
    </lineage>
</organism>
<proteinExistence type="predicted"/>
<accession>A0A9Q4T1T2</accession>
<sequence>MYTRATARVRCSFCDSGSASRHGYGYIPRR</sequence>
<dbReference type="NCBIfam" id="TIGR01053">
    <property type="entry name" value="LSD1"/>
    <property type="match status" value="1"/>
</dbReference>
<name>A0A9Q4T1T2_9ENTR</name>
<reference evidence="1" key="1">
    <citation type="submission" date="2018-11" db="EMBL/GenBank/DDBJ databases">
        <title>Genomics analysis of Putative Virulence Factors on Adhesion and Cytotoxicity for Cronobacter spp.</title>
        <authorList>
            <person name="Cui J."/>
        </authorList>
    </citation>
    <scope>NUCLEOTIDE SEQUENCE</scope>
    <source>
        <strain evidence="1">SD69</strain>
    </source>
</reference>
<dbReference type="AlphaFoldDB" id="A0A9Q4T1T2"/>
<comment type="caution">
    <text evidence="1">The sequence shown here is derived from an EMBL/GenBank/DDBJ whole genome shotgun (WGS) entry which is preliminary data.</text>
</comment>
<dbReference type="EMBL" id="RPBY01000005">
    <property type="protein sequence ID" value="NCH88595.1"/>
    <property type="molecule type" value="Genomic_DNA"/>
</dbReference>
<dbReference type="Proteomes" id="UP000778262">
    <property type="component" value="Unassembled WGS sequence"/>
</dbReference>
<protein>
    <submittedName>
        <fullName evidence="1">Uncharacterized protein</fullName>
    </submittedName>
</protein>